<dbReference type="InterPro" id="IPR017846">
    <property type="entry name" value="Nict_dMeBzImd_PRibTrfase_bact"/>
</dbReference>
<evidence type="ECO:0000256" key="5">
    <source>
        <dbReference type="ARBA" id="ARBA00015486"/>
    </source>
</evidence>
<dbReference type="CDD" id="cd02439">
    <property type="entry name" value="DMB-PRT_CobT"/>
    <property type="match status" value="1"/>
</dbReference>
<evidence type="ECO:0000256" key="7">
    <source>
        <dbReference type="ARBA" id="ARBA00022676"/>
    </source>
</evidence>
<evidence type="ECO:0000313" key="13">
    <source>
        <dbReference type="Proteomes" id="UP000028549"/>
    </source>
</evidence>
<dbReference type="PANTHER" id="PTHR43463">
    <property type="entry name" value="NICOTINATE-NUCLEOTIDE--DIMETHYLBENZIMIDAZOLE PHOSPHORIBOSYLTRANSFERASE"/>
    <property type="match status" value="1"/>
</dbReference>
<dbReference type="GO" id="GO:0008939">
    <property type="term" value="F:nicotinate-nucleotide-dimethylbenzimidazole phosphoribosyltransferase activity"/>
    <property type="evidence" value="ECO:0007669"/>
    <property type="project" value="UniProtKB-UniRule"/>
</dbReference>
<evidence type="ECO:0000256" key="10">
    <source>
        <dbReference type="ARBA" id="ARBA00047340"/>
    </source>
</evidence>
<dbReference type="InterPro" id="IPR003200">
    <property type="entry name" value="Nict_dMeBzImd_PRibTrfase"/>
</dbReference>
<dbReference type="GO" id="GO:0009236">
    <property type="term" value="P:cobalamin biosynthetic process"/>
    <property type="evidence" value="ECO:0007669"/>
    <property type="project" value="UniProtKB-UniRule"/>
</dbReference>
<evidence type="ECO:0000256" key="4">
    <source>
        <dbReference type="ARBA" id="ARBA00011991"/>
    </source>
</evidence>
<dbReference type="EC" id="2.4.2.21" evidence="4 11"/>
<dbReference type="HAMAP" id="MF_00230">
    <property type="entry name" value="CobT"/>
    <property type="match status" value="1"/>
</dbReference>
<dbReference type="FunFam" id="3.40.50.10210:FF:000001">
    <property type="entry name" value="Nicotinate-nucleotide--dimethylbenzimidazole phosphoribosyltransferase"/>
    <property type="match status" value="1"/>
</dbReference>
<comment type="function">
    <text evidence="1 11">Catalyzes the synthesis of alpha-ribazole-5'-phosphate from nicotinate mononucleotide (NAMN) and 5,6-dimethylbenzimidazole (DMB).</text>
</comment>
<dbReference type="OrthoDB" id="9781491at2"/>
<evidence type="ECO:0000256" key="11">
    <source>
        <dbReference type="HAMAP-Rule" id="MF_00230"/>
    </source>
</evidence>
<dbReference type="NCBIfam" id="TIGR03160">
    <property type="entry name" value="cobT_DBIPRT"/>
    <property type="match status" value="1"/>
</dbReference>
<comment type="caution">
    <text evidence="12">The sequence shown here is derived from an EMBL/GenBank/DDBJ whole genome shotgun (WGS) entry which is preliminary data.</text>
</comment>
<comment type="catalytic activity">
    <reaction evidence="10 11">
        <text>5,6-dimethylbenzimidazole + nicotinate beta-D-ribonucleotide = alpha-ribazole 5'-phosphate + nicotinate + H(+)</text>
        <dbReference type="Rhea" id="RHEA:11196"/>
        <dbReference type="ChEBI" id="CHEBI:15378"/>
        <dbReference type="ChEBI" id="CHEBI:15890"/>
        <dbReference type="ChEBI" id="CHEBI:32544"/>
        <dbReference type="ChEBI" id="CHEBI:57502"/>
        <dbReference type="ChEBI" id="CHEBI:57918"/>
        <dbReference type="EC" id="2.4.2.21"/>
    </reaction>
</comment>
<evidence type="ECO:0000256" key="1">
    <source>
        <dbReference type="ARBA" id="ARBA00002197"/>
    </source>
</evidence>
<sequence>MIDVYQIIDAIKPLDKAKGQEAEAYINTLTKPLQSLGEIERLAVQLAEMTGEVKPDVSPPGVIVFAADHGIAEEGISAYPQEVTGQMVRNFLAGGAAINVFTKRVNGLLEIVDAGVKADIPGVRTEKIGYGTKNFAAEPAMSRKDALRSIQMGMRLAEETIERGAKLLIPGEMGIGNTTSSSAISAALTGIKPEDLTGRGTGIDSKQISFKSEIIRRALELHRPNPNDPLDVLSKVGGFEIGAMAGAMLFAAYRRIPVLLDGFICTTAALLAAHLTEHAKDYMIAGHLSVEPGHLLILDRLGKKPLVSMGLRLGEGTGAALVFPFVQAASDMVKNMATFDSAGVSKEHI</sequence>
<accession>A0A084H479</accession>
<name>A0A084H479_METID</name>
<dbReference type="PANTHER" id="PTHR43463:SF1">
    <property type="entry name" value="NICOTINATE-NUCLEOTIDE--DIMETHYLBENZIMIDAZOLE PHOSPHORIBOSYLTRANSFERASE"/>
    <property type="match status" value="1"/>
</dbReference>
<dbReference type="Pfam" id="PF02277">
    <property type="entry name" value="DBI_PRT"/>
    <property type="match status" value="1"/>
</dbReference>
<proteinExistence type="inferred from homology"/>
<comment type="pathway">
    <text evidence="2 11">Nucleoside biosynthesis; alpha-ribazole biosynthesis; alpha-ribazole from 5,6-dimethylbenzimidazole: step 1/2.</text>
</comment>
<keyword evidence="13" id="KW-1185">Reference proteome</keyword>
<gene>
    <name evidence="11" type="primary">cobT</name>
    <name evidence="12" type="ORF">GS18_0205600</name>
</gene>
<evidence type="ECO:0000313" key="12">
    <source>
        <dbReference type="EMBL" id="KEZ54391.1"/>
    </source>
</evidence>
<dbReference type="Gene3D" id="3.40.50.10210">
    <property type="match status" value="1"/>
</dbReference>
<reference evidence="12 13" key="1">
    <citation type="journal article" date="2005" name="Int. J. Syst. Evol. Microbiol.">
        <title>Bacillus cibi sp. nov., isolated from jeotgal, a traditional Korean fermented seafood.</title>
        <authorList>
            <person name="Yoon J.H."/>
            <person name="Lee C.H."/>
            <person name="Oh T.K."/>
        </authorList>
    </citation>
    <scope>NUCLEOTIDE SEQUENCE [LARGE SCALE GENOMIC DNA]</scope>
    <source>
        <strain evidence="12 13">DSM 16189</strain>
    </source>
</reference>
<keyword evidence="7 11" id="KW-0328">Glycosyltransferase</keyword>
<evidence type="ECO:0000256" key="6">
    <source>
        <dbReference type="ARBA" id="ARBA00022573"/>
    </source>
</evidence>
<evidence type="ECO:0000256" key="9">
    <source>
        <dbReference type="ARBA" id="ARBA00030686"/>
    </source>
</evidence>
<evidence type="ECO:0000256" key="8">
    <source>
        <dbReference type="ARBA" id="ARBA00022679"/>
    </source>
</evidence>
<keyword evidence="8 11" id="KW-0808">Transferase</keyword>
<dbReference type="Proteomes" id="UP000028549">
    <property type="component" value="Unassembled WGS sequence"/>
</dbReference>
<evidence type="ECO:0000256" key="2">
    <source>
        <dbReference type="ARBA" id="ARBA00005049"/>
    </source>
</evidence>
<dbReference type="RefSeq" id="WP_029565696.1">
    <property type="nucleotide sequence ID" value="NZ_CP176757.1"/>
</dbReference>
<dbReference type="AlphaFoldDB" id="A0A084H479"/>
<protein>
    <recommendedName>
        <fullName evidence="5 11">Nicotinate-nucleotide--dimethylbenzimidazole phosphoribosyltransferase</fullName>
        <shortName evidence="11">NN:DBI PRT</shortName>
        <ecNumber evidence="4 11">2.4.2.21</ecNumber>
    </recommendedName>
    <alternativeName>
        <fullName evidence="9 11">N(1)-alpha-phosphoribosyltransferase</fullName>
    </alternativeName>
</protein>
<dbReference type="STRING" id="246786.GS18_0205600"/>
<dbReference type="InterPro" id="IPR036087">
    <property type="entry name" value="Nict_dMeBzImd_PRibTrfase_sf"/>
</dbReference>
<dbReference type="SUPFAM" id="SSF52733">
    <property type="entry name" value="Nicotinate mononucleotide:5,6-dimethylbenzimidazole phosphoribosyltransferase (CobT)"/>
    <property type="match status" value="1"/>
</dbReference>
<dbReference type="UniPathway" id="UPA00061">
    <property type="reaction ID" value="UER00516"/>
</dbReference>
<keyword evidence="6 11" id="KW-0169">Cobalamin biosynthesis</keyword>
<dbReference type="Gene3D" id="1.10.1610.10">
    <property type="match status" value="1"/>
</dbReference>
<dbReference type="EMBL" id="JNVC02000001">
    <property type="protein sequence ID" value="KEZ54391.1"/>
    <property type="molecule type" value="Genomic_DNA"/>
</dbReference>
<evidence type="ECO:0000256" key="3">
    <source>
        <dbReference type="ARBA" id="ARBA00007110"/>
    </source>
</evidence>
<feature type="active site" description="Proton acceptor" evidence="11">
    <location>
        <position position="315"/>
    </location>
</feature>
<comment type="similarity">
    <text evidence="3 11">Belongs to the CobT family.</text>
</comment>
<dbReference type="InterPro" id="IPR023195">
    <property type="entry name" value="Nict_dMeBzImd_PRibTrfase_N"/>
</dbReference>
<dbReference type="NCBIfam" id="NF000996">
    <property type="entry name" value="PRK00105.1"/>
    <property type="match status" value="1"/>
</dbReference>
<organism evidence="12 13">
    <name type="scientific">Metabacillus indicus</name>
    <name type="common">Bacillus indicus</name>
    <dbReference type="NCBI Taxonomy" id="246786"/>
    <lineage>
        <taxon>Bacteria</taxon>
        <taxon>Bacillati</taxon>
        <taxon>Bacillota</taxon>
        <taxon>Bacilli</taxon>
        <taxon>Bacillales</taxon>
        <taxon>Bacillaceae</taxon>
        <taxon>Metabacillus</taxon>
    </lineage>
</organism>